<keyword evidence="4" id="KW-1185">Reference proteome</keyword>
<dbReference type="Pfam" id="PF02632">
    <property type="entry name" value="BioY"/>
    <property type="match status" value="1"/>
</dbReference>
<dbReference type="KEGG" id="mem:Memar_1647"/>
<evidence type="ECO:0000256" key="1">
    <source>
        <dbReference type="PIRNR" id="PIRNR016661"/>
    </source>
</evidence>
<dbReference type="PIRSF" id="PIRSF016661">
    <property type="entry name" value="BioY"/>
    <property type="match status" value="1"/>
</dbReference>
<organism evidence="3 4">
    <name type="scientific">Methanoculleus marisnigri (strain ATCC 35101 / DSM 1498 / JR1)</name>
    <dbReference type="NCBI Taxonomy" id="368407"/>
    <lineage>
        <taxon>Archaea</taxon>
        <taxon>Methanobacteriati</taxon>
        <taxon>Methanobacteriota</taxon>
        <taxon>Stenosarchaea group</taxon>
        <taxon>Methanomicrobia</taxon>
        <taxon>Methanomicrobiales</taxon>
        <taxon>Methanomicrobiaceae</taxon>
        <taxon>Methanoculleus</taxon>
    </lineage>
</organism>
<dbReference type="AlphaFoldDB" id="A3CW24"/>
<accession>A3CW24</accession>
<feature type="transmembrane region" description="Helical" evidence="2">
    <location>
        <begin position="10"/>
        <end position="27"/>
    </location>
</feature>
<feature type="transmembrane region" description="Helical" evidence="2">
    <location>
        <begin position="139"/>
        <end position="164"/>
    </location>
</feature>
<evidence type="ECO:0000313" key="3">
    <source>
        <dbReference type="EMBL" id="ABN57574.1"/>
    </source>
</evidence>
<name>A3CW24_METMJ</name>
<proteinExistence type="inferred from homology"/>
<dbReference type="STRING" id="368407.Memar_1647"/>
<gene>
    <name evidence="3" type="ordered locus">Memar_1647</name>
</gene>
<dbReference type="EMBL" id="CP000562">
    <property type="protein sequence ID" value="ABN57574.1"/>
    <property type="molecule type" value="Genomic_DNA"/>
</dbReference>
<dbReference type="GO" id="GO:0015225">
    <property type="term" value="F:biotin transmembrane transporter activity"/>
    <property type="evidence" value="ECO:0007669"/>
    <property type="project" value="UniProtKB-UniRule"/>
</dbReference>
<dbReference type="PANTHER" id="PTHR34295">
    <property type="entry name" value="BIOTIN TRANSPORTER BIOY"/>
    <property type="match status" value="1"/>
</dbReference>
<keyword evidence="1 2" id="KW-0472">Membrane</keyword>
<dbReference type="eggNOG" id="arCOG02986">
    <property type="taxonomic scope" value="Archaea"/>
</dbReference>
<evidence type="ECO:0000313" key="4">
    <source>
        <dbReference type="Proteomes" id="UP000002146"/>
    </source>
</evidence>
<reference evidence="3 4" key="1">
    <citation type="journal article" date="2009" name="Stand. Genomic Sci.">
        <title>Complete genome sequence of Methanoculleus marisnigri Romesser et al. 1981 type strain JR1.</title>
        <authorList>
            <person name="Anderson I.J."/>
            <person name="Sieprawska-Lupa M."/>
            <person name="Lapidus A."/>
            <person name="Nolan M."/>
            <person name="Copeland A."/>
            <person name="Glavina Del Rio T."/>
            <person name="Tice H."/>
            <person name="Dalin E."/>
            <person name="Barry K."/>
            <person name="Saunders E."/>
            <person name="Han C."/>
            <person name="Brettin T."/>
            <person name="Detter J.C."/>
            <person name="Bruce D."/>
            <person name="Mikhailova N."/>
            <person name="Pitluck S."/>
            <person name="Hauser L."/>
            <person name="Land M."/>
            <person name="Lucas S."/>
            <person name="Richardson P."/>
            <person name="Whitman W.B."/>
            <person name="Kyrpides N.C."/>
        </authorList>
    </citation>
    <scope>NUCLEOTIDE SEQUENCE [LARGE SCALE GENOMIC DNA]</scope>
    <source>
        <strain evidence="4">ATCC 35101 / DSM 1498 / JR1</strain>
    </source>
</reference>
<feature type="transmembrane region" description="Helical" evidence="2">
    <location>
        <begin position="79"/>
        <end position="104"/>
    </location>
</feature>
<dbReference type="GO" id="GO:0005886">
    <property type="term" value="C:plasma membrane"/>
    <property type="evidence" value="ECO:0007669"/>
    <property type="project" value="UniProtKB-SubCell"/>
</dbReference>
<dbReference type="Gene3D" id="1.10.1760.20">
    <property type="match status" value="1"/>
</dbReference>
<dbReference type="Proteomes" id="UP000002146">
    <property type="component" value="Chromosome"/>
</dbReference>
<keyword evidence="1" id="KW-1003">Cell membrane</keyword>
<comment type="subcellular location">
    <subcellularLocation>
        <location evidence="1">Cell membrane</location>
        <topology evidence="1">Multi-pass membrane protein</topology>
    </subcellularLocation>
</comment>
<evidence type="ECO:0000256" key="2">
    <source>
        <dbReference type="SAM" id="Phobius"/>
    </source>
</evidence>
<protein>
    <submittedName>
        <fullName evidence="3">BioY protein</fullName>
    </submittedName>
</protein>
<feature type="transmembrane region" description="Helical" evidence="2">
    <location>
        <begin position="116"/>
        <end position="133"/>
    </location>
</feature>
<keyword evidence="2" id="KW-0812">Transmembrane</keyword>
<feature type="transmembrane region" description="Helical" evidence="2">
    <location>
        <begin position="55"/>
        <end position="73"/>
    </location>
</feature>
<dbReference type="HOGENOM" id="CLU_077931_2_0_2"/>
<dbReference type="GeneID" id="4845983"/>
<keyword evidence="2" id="KW-1133">Transmembrane helix</keyword>
<keyword evidence="1" id="KW-0813">Transport</keyword>
<comment type="similarity">
    <text evidence="1">Belongs to the BioY family.</text>
</comment>
<sequence>MVDMMHRARILAYSGTFIALIAAGSWISIPLPPVPLTLQTLFVLLSGIVMKRYGAIPVALYVLLGAAGLPVYHNGTAGLGVLLGPTGGFLIGFIPAALVAGIAYEHESPASRITGLIAACAIYLLAGAVWLSYSASIPLLQAVLLGVAPFIIGDAVKAAAAYAIGKRVA</sequence>
<dbReference type="InterPro" id="IPR003784">
    <property type="entry name" value="BioY"/>
</dbReference>
<dbReference type="RefSeq" id="WP_011844485.1">
    <property type="nucleotide sequence ID" value="NC_009051.1"/>
</dbReference>
<dbReference type="PANTHER" id="PTHR34295:SF1">
    <property type="entry name" value="BIOTIN TRANSPORTER BIOY"/>
    <property type="match status" value="1"/>
</dbReference>